<dbReference type="AlphaFoldDB" id="A0A1T4S367"/>
<name>A0A1T4S367_9BACT</name>
<evidence type="ECO:0000313" key="2">
    <source>
        <dbReference type="Proteomes" id="UP000190065"/>
    </source>
</evidence>
<gene>
    <name evidence="1" type="ORF">SAMN02745202_02551</name>
</gene>
<reference evidence="1 2" key="1">
    <citation type="submission" date="2017-02" db="EMBL/GenBank/DDBJ databases">
        <authorList>
            <person name="Peterson S.W."/>
        </authorList>
    </citation>
    <scope>NUCLEOTIDE SEQUENCE [LARGE SCALE GENOMIC DNA]</scope>
    <source>
        <strain evidence="1 2">ATCC 43324</strain>
    </source>
</reference>
<dbReference type="EMBL" id="FUXK01000050">
    <property type="protein sequence ID" value="SKA22664.1"/>
    <property type="molecule type" value="Genomic_DNA"/>
</dbReference>
<dbReference type="Proteomes" id="UP000190065">
    <property type="component" value="Unassembled WGS sequence"/>
</dbReference>
<evidence type="ECO:0000313" key="1">
    <source>
        <dbReference type="EMBL" id="SKA22664.1"/>
    </source>
</evidence>
<organism evidence="1 2">
    <name type="scientific">Segatella oulorum</name>
    <dbReference type="NCBI Taxonomy" id="28136"/>
    <lineage>
        <taxon>Bacteria</taxon>
        <taxon>Pseudomonadati</taxon>
        <taxon>Bacteroidota</taxon>
        <taxon>Bacteroidia</taxon>
        <taxon>Bacteroidales</taxon>
        <taxon>Prevotellaceae</taxon>
        <taxon>Segatella</taxon>
    </lineage>
</organism>
<proteinExistence type="predicted"/>
<accession>A0A1T4S367</accession>
<protein>
    <submittedName>
        <fullName evidence="1">Uncharacterized protein</fullName>
    </submittedName>
</protein>
<sequence length="54" mass="6685">MYRSYFLEIIAATYARLKHIRSRYGRPSKTKMLIPTLWHHHFCSFRNLKQYHCL</sequence>